<sequence>MRILLDMHLFLWAVSAASKLPTPARKHIDAAEVFVSAASIWEISIKSSIGKLDADPDELLASVEPAGFSMLPIAGEHAARVAKLPPIHKDRFDRILVAQASIEPMILLTNDEALRDYGSLITLV</sequence>
<dbReference type="SUPFAM" id="SSF88723">
    <property type="entry name" value="PIN domain-like"/>
    <property type="match status" value="1"/>
</dbReference>
<protein>
    <submittedName>
        <fullName evidence="2">Type II toxin-antitoxin system VapC family toxin</fullName>
    </submittedName>
</protein>
<dbReference type="CDD" id="cd09872">
    <property type="entry name" value="PIN_Sll0205-like"/>
    <property type="match status" value="1"/>
</dbReference>
<dbReference type="PANTHER" id="PTHR36173">
    <property type="entry name" value="RIBONUCLEASE VAPC16-RELATED"/>
    <property type="match status" value="1"/>
</dbReference>
<dbReference type="InterPro" id="IPR041705">
    <property type="entry name" value="PIN_Sll0205"/>
</dbReference>
<accession>A0ABV8SVK2</accession>
<dbReference type="Proteomes" id="UP001595904">
    <property type="component" value="Unassembled WGS sequence"/>
</dbReference>
<comment type="caution">
    <text evidence="2">The sequence shown here is derived from an EMBL/GenBank/DDBJ whole genome shotgun (WGS) entry which is preliminary data.</text>
</comment>
<evidence type="ECO:0000313" key="3">
    <source>
        <dbReference type="Proteomes" id="UP001595904"/>
    </source>
</evidence>
<reference evidence="3" key="1">
    <citation type="journal article" date="2019" name="Int. J. Syst. Evol. Microbiol.">
        <title>The Global Catalogue of Microorganisms (GCM) 10K type strain sequencing project: providing services to taxonomists for standard genome sequencing and annotation.</title>
        <authorList>
            <consortium name="The Broad Institute Genomics Platform"/>
            <consortium name="The Broad Institute Genome Sequencing Center for Infectious Disease"/>
            <person name="Wu L."/>
            <person name="Ma J."/>
        </authorList>
    </citation>
    <scope>NUCLEOTIDE SEQUENCE [LARGE SCALE GENOMIC DNA]</scope>
    <source>
        <strain evidence="3">CGMCC 1.10759</strain>
    </source>
</reference>
<dbReference type="Pfam" id="PF01850">
    <property type="entry name" value="PIN"/>
    <property type="match status" value="1"/>
</dbReference>
<evidence type="ECO:0000313" key="2">
    <source>
        <dbReference type="EMBL" id="MFC4311653.1"/>
    </source>
</evidence>
<dbReference type="InterPro" id="IPR002716">
    <property type="entry name" value="PIN_dom"/>
</dbReference>
<dbReference type="PANTHER" id="PTHR36173:SF2">
    <property type="entry name" value="RIBONUCLEASE VAPC16"/>
    <property type="match status" value="1"/>
</dbReference>
<keyword evidence="3" id="KW-1185">Reference proteome</keyword>
<name>A0ABV8SVK2_9GAMM</name>
<dbReference type="InterPro" id="IPR029060">
    <property type="entry name" value="PIN-like_dom_sf"/>
</dbReference>
<feature type="domain" description="PIN" evidence="1">
    <location>
        <begin position="3"/>
        <end position="118"/>
    </location>
</feature>
<organism evidence="2 3">
    <name type="scientific">Steroidobacter flavus</name>
    <dbReference type="NCBI Taxonomy" id="1842136"/>
    <lineage>
        <taxon>Bacteria</taxon>
        <taxon>Pseudomonadati</taxon>
        <taxon>Pseudomonadota</taxon>
        <taxon>Gammaproteobacteria</taxon>
        <taxon>Steroidobacterales</taxon>
        <taxon>Steroidobacteraceae</taxon>
        <taxon>Steroidobacter</taxon>
    </lineage>
</organism>
<proteinExistence type="predicted"/>
<evidence type="ECO:0000259" key="1">
    <source>
        <dbReference type="Pfam" id="PF01850"/>
    </source>
</evidence>
<gene>
    <name evidence="2" type="ORF">ACFPN2_21375</name>
</gene>
<dbReference type="RefSeq" id="WP_380600378.1">
    <property type="nucleotide sequence ID" value="NZ_JBHSDU010000010.1"/>
</dbReference>
<dbReference type="EMBL" id="JBHSDU010000010">
    <property type="protein sequence ID" value="MFC4311653.1"/>
    <property type="molecule type" value="Genomic_DNA"/>
</dbReference>
<dbReference type="InterPro" id="IPR052919">
    <property type="entry name" value="TA_system_RNase"/>
</dbReference>